<evidence type="ECO:0000256" key="6">
    <source>
        <dbReference type="ARBA" id="ARBA00023002"/>
    </source>
</evidence>
<evidence type="ECO:0000313" key="13">
    <source>
        <dbReference type="EMBL" id="CAK7340796.1"/>
    </source>
</evidence>
<evidence type="ECO:0000313" key="14">
    <source>
        <dbReference type="Proteomes" id="UP001314170"/>
    </source>
</evidence>
<name>A0AAV1RWU4_9ROSI</name>
<dbReference type="GO" id="GO:0016020">
    <property type="term" value="C:membrane"/>
    <property type="evidence" value="ECO:0007669"/>
    <property type="project" value="UniProtKB-SubCell"/>
</dbReference>
<dbReference type="InterPro" id="IPR036396">
    <property type="entry name" value="Cyt_P450_sf"/>
</dbReference>
<keyword evidence="5 10" id="KW-0479">Metal-binding</keyword>
<dbReference type="Pfam" id="PF00067">
    <property type="entry name" value="p450"/>
    <property type="match status" value="2"/>
</dbReference>
<keyword evidence="7 10" id="KW-0408">Iron</keyword>
<dbReference type="GO" id="GO:0020037">
    <property type="term" value="F:heme binding"/>
    <property type="evidence" value="ECO:0007669"/>
    <property type="project" value="InterPro"/>
</dbReference>
<dbReference type="GO" id="GO:0004497">
    <property type="term" value="F:monooxygenase activity"/>
    <property type="evidence" value="ECO:0007669"/>
    <property type="project" value="UniProtKB-KW"/>
</dbReference>
<dbReference type="GO" id="GO:0005506">
    <property type="term" value="F:iron ion binding"/>
    <property type="evidence" value="ECO:0007669"/>
    <property type="project" value="InterPro"/>
</dbReference>
<feature type="signal peptide" evidence="12">
    <location>
        <begin position="1"/>
        <end position="19"/>
    </location>
</feature>
<comment type="similarity">
    <text evidence="3 11">Belongs to the cytochrome P450 family.</text>
</comment>
<dbReference type="PANTHER" id="PTHR47943:SF8">
    <property type="entry name" value="CYTOCHROME P450"/>
    <property type="match status" value="1"/>
</dbReference>
<comment type="subcellular location">
    <subcellularLocation>
        <location evidence="2">Membrane</location>
    </subcellularLocation>
</comment>
<comment type="caution">
    <text evidence="13">The sequence shown here is derived from an EMBL/GenBank/DDBJ whole genome shotgun (WGS) entry which is preliminary data.</text>
</comment>
<dbReference type="InterPro" id="IPR001128">
    <property type="entry name" value="Cyt_P450"/>
</dbReference>
<keyword evidence="9" id="KW-0472">Membrane</keyword>
<organism evidence="13 14">
    <name type="scientific">Dovyalis caffra</name>
    <dbReference type="NCBI Taxonomy" id="77055"/>
    <lineage>
        <taxon>Eukaryota</taxon>
        <taxon>Viridiplantae</taxon>
        <taxon>Streptophyta</taxon>
        <taxon>Embryophyta</taxon>
        <taxon>Tracheophyta</taxon>
        <taxon>Spermatophyta</taxon>
        <taxon>Magnoliopsida</taxon>
        <taxon>eudicotyledons</taxon>
        <taxon>Gunneridae</taxon>
        <taxon>Pentapetalae</taxon>
        <taxon>rosids</taxon>
        <taxon>fabids</taxon>
        <taxon>Malpighiales</taxon>
        <taxon>Salicaceae</taxon>
        <taxon>Flacourtieae</taxon>
        <taxon>Dovyalis</taxon>
    </lineage>
</organism>
<keyword evidence="12" id="KW-0732">Signal</keyword>
<evidence type="ECO:0000256" key="12">
    <source>
        <dbReference type="SAM" id="SignalP"/>
    </source>
</evidence>
<evidence type="ECO:0000256" key="3">
    <source>
        <dbReference type="ARBA" id="ARBA00010617"/>
    </source>
</evidence>
<keyword evidence="6 11" id="KW-0560">Oxidoreductase</keyword>
<dbReference type="InterPro" id="IPR002401">
    <property type="entry name" value="Cyt_P450_E_grp-I"/>
</dbReference>
<evidence type="ECO:0000256" key="9">
    <source>
        <dbReference type="ARBA" id="ARBA00023136"/>
    </source>
</evidence>
<feature type="binding site" description="axial binding residue" evidence="10">
    <location>
        <position position="337"/>
    </location>
    <ligand>
        <name>heme</name>
        <dbReference type="ChEBI" id="CHEBI:30413"/>
    </ligand>
    <ligandPart>
        <name>Fe</name>
        <dbReference type="ChEBI" id="CHEBI:18248"/>
    </ligandPart>
</feature>
<evidence type="ECO:0000256" key="1">
    <source>
        <dbReference type="ARBA" id="ARBA00001971"/>
    </source>
</evidence>
<evidence type="ECO:0000256" key="7">
    <source>
        <dbReference type="ARBA" id="ARBA00023004"/>
    </source>
</evidence>
<evidence type="ECO:0000256" key="10">
    <source>
        <dbReference type="PIRSR" id="PIRSR602401-1"/>
    </source>
</evidence>
<evidence type="ECO:0000256" key="8">
    <source>
        <dbReference type="ARBA" id="ARBA00023033"/>
    </source>
</evidence>
<protein>
    <recommendedName>
        <fullName evidence="15">Flavone synthase II</fullName>
    </recommendedName>
</protein>
<dbReference type="Gene3D" id="1.10.630.10">
    <property type="entry name" value="Cytochrome P450"/>
    <property type="match status" value="2"/>
</dbReference>
<reference evidence="13 14" key="1">
    <citation type="submission" date="2024-01" db="EMBL/GenBank/DDBJ databases">
        <authorList>
            <person name="Waweru B."/>
        </authorList>
    </citation>
    <scope>NUCLEOTIDE SEQUENCE [LARGE SCALE GENOMIC DNA]</scope>
</reference>
<evidence type="ECO:0008006" key="15">
    <source>
        <dbReference type="Google" id="ProtNLM"/>
    </source>
</evidence>
<gene>
    <name evidence="13" type="ORF">DCAF_LOCUS15882</name>
</gene>
<dbReference type="PANTHER" id="PTHR47943">
    <property type="entry name" value="CYTOCHROME P450 93A3-LIKE"/>
    <property type="match status" value="1"/>
</dbReference>
<dbReference type="PROSITE" id="PS00086">
    <property type="entry name" value="CYTOCHROME_P450"/>
    <property type="match status" value="1"/>
</dbReference>
<dbReference type="SUPFAM" id="SSF48264">
    <property type="entry name" value="Cytochrome P450"/>
    <property type="match status" value="1"/>
</dbReference>
<evidence type="ECO:0000256" key="2">
    <source>
        <dbReference type="ARBA" id="ARBA00004370"/>
    </source>
</evidence>
<accession>A0AAV1RWU4</accession>
<evidence type="ECO:0000256" key="11">
    <source>
        <dbReference type="RuleBase" id="RU000461"/>
    </source>
</evidence>
<dbReference type="PRINTS" id="PR00463">
    <property type="entry name" value="EP450I"/>
</dbReference>
<keyword evidence="14" id="KW-1185">Reference proteome</keyword>
<evidence type="ECO:0000256" key="4">
    <source>
        <dbReference type="ARBA" id="ARBA00022617"/>
    </source>
</evidence>
<keyword evidence="4 10" id="KW-0349">Heme</keyword>
<dbReference type="EMBL" id="CAWUPB010001160">
    <property type="protein sequence ID" value="CAK7340796.1"/>
    <property type="molecule type" value="Genomic_DNA"/>
</dbReference>
<dbReference type="GO" id="GO:0016705">
    <property type="term" value="F:oxidoreductase activity, acting on paired donors, with incorporation or reduction of molecular oxygen"/>
    <property type="evidence" value="ECO:0007669"/>
    <property type="project" value="InterPro"/>
</dbReference>
<evidence type="ECO:0000256" key="5">
    <source>
        <dbReference type="ARBA" id="ARBA00022723"/>
    </source>
</evidence>
<feature type="chain" id="PRO_5043841729" description="Flavone synthase II" evidence="12">
    <location>
        <begin position="20"/>
        <end position="411"/>
    </location>
</feature>
<keyword evidence="8 11" id="KW-0503">Monooxygenase</keyword>
<proteinExistence type="inferred from homology"/>
<comment type="cofactor">
    <cofactor evidence="1 10">
        <name>heme</name>
        <dbReference type="ChEBI" id="CHEBI:30413"/>
    </cofactor>
</comment>
<sequence>MLELIGFGILLFSIFLILTNRPNHFPPGPRALPVIGHLHLLEPLIHHSFRDISSRYGPIIFLRLGSVPCVVASTPELAKELLKTNDLTFSSRQMDSRAITHLTYNSSFAFAPYGPFWKFLKKLSTFELLSSRALSQFHPIRKNELQHLLQHLLNKSKLGESVNVTQELLNLSNNIISRMMLGIRCSGNDSQADDAKTLAREVTQIFGEFNVSDLVWFCRNLDFQGFRKKYEDVHRRFDALLENIITNRELARKKSGGELQAEDLLDMMLDTLEDQNSGVEFTRDTIKALVLYWENPLEFQPERFLKSNGDTVNDTAAVDIRGQHCQLLPFGTGRRSCPGLALAMQELSTTLPAMIQCFEWNLVGPHGEKINGDGAVDMTERPGLTVPRAHDLVCAPVPRQLDIIQHFLIGV</sequence>
<dbReference type="AlphaFoldDB" id="A0AAV1RWU4"/>
<dbReference type="InterPro" id="IPR017972">
    <property type="entry name" value="Cyt_P450_CS"/>
</dbReference>
<dbReference type="Proteomes" id="UP001314170">
    <property type="component" value="Unassembled WGS sequence"/>
</dbReference>